<reference evidence="2" key="1">
    <citation type="journal article" date="2019" name="Int. J. Syst. Evol. Microbiol.">
        <title>The Global Catalogue of Microorganisms (GCM) 10K type strain sequencing project: providing services to taxonomists for standard genome sequencing and annotation.</title>
        <authorList>
            <consortium name="The Broad Institute Genomics Platform"/>
            <consortium name="The Broad Institute Genome Sequencing Center for Infectious Disease"/>
            <person name="Wu L."/>
            <person name="Ma J."/>
        </authorList>
    </citation>
    <scope>NUCLEOTIDE SEQUENCE [LARGE SCALE GENOMIC DNA]</scope>
    <source>
        <strain evidence="2">SYNS20</strain>
    </source>
</reference>
<evidence type="ECO:0000313" key="1">
    <source>
        <dbReference type="EMBL" id="MFC7307437.1"/>
    </source>
</evidence>
<accession>A0ABW2JNS3</accession>
<evidence type="ECO:0000313" key="2">
    <source>
        <dbReference type="Proteomes" id="UP001596523"/>
    </source>
</evidence>
<organism evidence="1 2">
    <name type="scientific">Streptomyces monticola</name>
    <dbReference type="NCBI Taxonomy" id="2666263"/>
    <lineage>
        <taxon>Bacteria</taxon>
        <taxon>Bacillati</taxon>
        <taxon>Actinomycetota</taxon>
        <taxon>Actinomycetes</taxon>
        <taxon>Kitasatosporales</taxon>
        <taxon>Streptomycetaceae</taxon>
        <taxon>Streptomyces</taxon>
    </lineage>
</organism>
<gene>
    <name evidence="1" type="ORF">ACFQVC_24815</name>
</gene>
<protein>
    <recommendedName>
        <fullName evidence="3">DUF4410 domain-containing protein</fullName>
    </recommendedName>
</protein>
<evidence type="ECO:0008006" key="3">
    <source>
        <dbReference type="Google" id="ProtNLM"/>
    </source>
</evidence>
<dbReference type="Proteomes" id="UP001596523">
    <property type="component" value="Unassembled WGS sequence"/>
</dbReference>
<comment type="caution">
    <text evidence="1">The sequence shown here is derived from an EMBL/GenBank/DDBJ whole genome shotgun (WGS) entry which is preliminary data.</text>
</comment>
<proteinExistence type="predicted"/>
<keyword evidence="2" id="KW-1185">Reference proteome</keyword>
<dbReference type="RefSeq" id="WP_381834380.1">
    <property type="nucleotide sequence ID" value="NZ_JBHTCF010000011.1"/>
</dbReference>
<sequence>MVVYSTDPEAKARIAAGGADAEFSALSSVALFAHEQADAEKVLAGVREAVGKCRKFGAQGSSYSGVRAQPDPKAGDESVAYRLTGSAEGQKGAMAFTVVRSGSTVAVFYSANLGGTAGIEVPRALVDAQIAELEKAAG</sequence>
<name>A0ABW2JNS3_9ACTN</name>
<dbReference type="EMBL" id="JBHTCF010000011">
    <property type="protein sequence ID" value="MFC7307437.1"/>
    <property type="molecule type" value="Genomic_DNA"/>
</dbReference>